<proteinExistence type="predicted"/>
<gene>
    <name evidence="1" type="ORF">AA106555_1719</name>
</gene>
<comment type="caution">
    <text evidence="1">The sequence shown here is derived from an EMBL/GenBank/DDBJ whole genome shotgun (WGS) entry which is preliminary data.</text>
</comment>
<dbReference type="EMBL" id="BAQC01000058">
    <property type="protein sequence ID" value="GBR54563.1"/>
    <property type="molecule type" value="Genomic_DNA"/>
</dbReference>
<organism evidence="1 2">
    <name type="scientific">Neokomagataea thailandica NBRC 106555</name>
    <dbReference type="NCBI Taxonomy" id="1223520"/>
    <lineage>
        <taxon>Bacteria</taxon>
        <taxon>Pseudomonadati</taxon>
        <taxon>Pseudomonadota</taxon>
        <taxon>Alphaproteobacteria</taxon>
        <taxon>Acetobacterales</taxon>
        <taxon>Acetobacteraceae</taxon>
        <taxon>Neokomagataea</taxon>
    </lineage>
</organism>
<reference evidence="1 2" key="1">
    <citation type="submission" date="2013-04" db="EMBL/GenBank/DDBJ databases">
        <title>The genome sequencing project of 58 acetic acid bacteria.</title>
        <authorList>
            <person name="Okamoto-Kainuma A."/>
            <person name="Ishikawa M."/>
            <person name="Umino S."/>
            <person name="Koizumi Y."/>
            <person name="Shiwa Y."/>
            <person name="Yoshikawa H."/>
            <person name="Matsutani M."/>
            <person name="Matsushita K."/>
        </authorList>
    </citation>
    <scope>NUCLEOTIDE SEQUENCE [LARGE SCALE GENOMIC DNA]</scope>
    <source>
        <strain evidence="1 2">NBRC 106555</strain>
    </source>
</reference>
<sequence length="85" mass="9691">MTSTKVKSGPPYAGRFFFFREDADMVGRVFQSFLEPGQMVRHPDYPEWGWGQVQSAIAERVTVTFENQGKVLIDATRVHLDTVEP</sequence>
<protein>
    <recommendedName>
        <fullName evidence="3">DUF3553 domain-containing protein</fullName>
    </recommendedName>
</protein>
<dbReference type="InterPro" id="IPR021938">
    <property type="entry name" value="DUF3553"/>
</dbReference>
<dbReference type="Pfam" id="PF12073">
    <property type="entry name" value="DUF3553"/>
    <property type="match status" value="1"/>
</dbReference>
<dbReference type="Proteomes" id="UP001062632">
    <property type="component" value="Unassembled WGS sequence"/>
</dbReference>
<accession>A0ABQ0QRS4</accession>
<evidence type="ECO:0008006" key="3">
    <source>
        <dbReference type="Google" id="ProtNLM"/>
    </source>
</evidence>
<keyword evidence="2" id="KW-1185">Reference proteome</keyword>
<evidence type="ECO:0000313" key="2">
    <source>
        <dbReference type="Proteomes" id="UP001062632"/>
    </source>
</evidence>
<evidence type="ECO:0000313" key="1">
    <source>
        <dbReference type="EMBL" id="GBR54563.1"/>
    </source>
</evidence>
<name>A0ABQ0QRS4_9PROT</name>